<keyword evidence="9" id="KW-0998">Cell outer membrane</keyword>
<keyword evidence="16" id="KW-1185">Reference proteome</keyword>
<evidence type="ECO:0000256" key="3">
    <source>
        <dbReference type="ARBA" id="ARBA00022452"/>
    </source>
</evidence>
<dbReference type="PANTHER" id="PTHR30069">
    <property type="entry name" value="TONB-DEPENDENT OUTER MEMBRANE RECEPTOR"/>
    <property type="match status" value="1"/>
</dbReference>
<feature type="chain" id="PRO_5012252427" evidence="12">
    <location>
        <begin position="31"/>
        <end position="712"/>
    </location>
</feature>
<dbReference type="InterPro" id="IPR037066">
    <property type="entry name" value="Plug_dom_sf"/>
</dbReference>
<evidence type="ECO:0000259" key="13">
    <source>
        <dbReference type="Pfam" id="PF00593"/>
    </source>
</evidence>
<protein>
    <submittedName>
        <fullName evidence="15">Outer membrane receptor proteins, mostly Fe transport</fullName>
    </submittedName>
</protein>
<evidence type="ECO:0000256" key="10">
    <source>
        <dbReference type="RuleBase" id="RU003357"/>
    </source>
</evidence>
<dbReference type="InterPro" id="IPR012910">
    <property type="entry name" value="Plug_dom"/>
</dbReference>
<dbReference type="PANTHER" id="PTHR30069:SF29">
    <property type="entry name" value="HEMOGLOBIN AND HEMOGLOBIN-HAPTOGLOBIN-BINDING PROTEIN 1-RELATED"/>
    <property type="match status" value="1"/>
</dbReference>
<dbReference type="InterPro" id="IPR000531">
    <property type="entry name" value="Beta-barrel_TonB"/>
</dbReference>
<evidence type="ECO:0000256" key="4">
    <source>
        <dbReference type="ARBA" id="ARBA00022692"/>
    </source>
</evidence>
<dbReference type="Gene3D" id="2.170.130.10">
    <property type="entry name" value="TonB-dependent receptor, plug domain"/>
    <property type="match status" value="1"/>
</dbReference>
<name>A0A1M7SHJ0_9SPHN</name>
<proteinExistence type="inferred from homology"/>
<gene>
    <name evidence="15" type="ORF">SAMN02745193_01701</name>
</gene>
<reference evidence="16" key="1">
    <citation type="submission" date="2016-12" db="EMBL/GenBank/DDBJ databases">
        <authorList>
            <person name="Varghese N."/>
            <person name="Submissions S."/>
        </authorList>
    </citation>
    <scope>NUCLEOTIDE SEQUENCE [LARGE SCALE GENOMIC DNA]</scope>
    <source>
        <strain evidence="16">DSM 11032</strain>
    </source>
</reference>
<dbReference type="SUPFAM" id="SSF56935">
    <property type="entry name" value="Porins"/>
    <property type="match status" value="1"/>
</dbReference>
<evidence type="ECO:0000256" key="12">
    <source>
        <dbReference type="SAM" id="SignalP"/>
    </source>
</evidence>
<evidence type="ECO:0000256" key="11">
    <source>
        <dbReference type="SAM" id="MobiDB-lite"/>
    </source>
</evidence>
<evidence type="ECO:0000256" key="7">
    <source>
        <dbReference type="ARBA" id="ARBA00023136"/>
    </source>
</evidence>
<feature type="compositionally biased region" description="Low complexity" evidence="11">
    <location>
        <begin position="49"/>
        <end position="59"/>
    </location>
</feature>
<keyword evidence="3" id="KW-1134">Transmembrane beta strand</keyword>
<keyword evidence="6 10" id="KW-0798">TonB box</keyword>
<dbReference type="EMBL" id="FRDF01000009">
    <property type="protein sequence ID" value="SHN57927.1"/>
    <property type="molecule type" value="Genomic_DNA"/>
</dbReference>
<evidence type="ECO:0000256" key="6">
    <source>
        <dbReference type="ARBA" id="ARBA00023077"/>
    </source>
</evidence>
<organism evidence="15 16">
    <name type="scientific">Erythrobacter sanguineus</name>
    <dbReference type="NCBI Taxonomy" id="198312"/>
    <lineage>
        <taxon>Bacteria</taxon>
        <taxon>Pseudomonadati</taxon>
        <taxon>Pseudomonadota</taxon>
        <taxon>Alphaproteobacteria</taxon>
        <taxon>Sphingomonadales</taxon>
        <taxon>Erythrobacteraceae</taxon>
        <taxon>Erythrobacter/Porphyrobacter group</taxon>
        <taxon>Erythrobacter</taxon>
    </lineage>
</organism>
<evidence type="ECO:0000259" key="14">
    <source>
        <dbReference type="Pfam" id="PF07715"/>
    </source>
</evidence>
<keyword evidence="8 15" id="KW-0675">Receptor</keyword>
<feature type="domain" description="TonB-dependent receptor plug" evidence="14">
    <location>
        <begin position="59"/>
        <end position="140"/>
    </location>
</feature>
<evidence type="ECO:0000256" key="9">
    <source>
        <dbReference type="ARBA" id="ARBA00023237"/>
    </source>
</evidence>
<evidence type="ECO:0000256" key="8">
    <source>
        <dbReference type="ARBA" id="ARBA00023170"/>
    </source>
</evidence>
<dbReference type="Gene3D" id="2.40.170.20">
    <property type="entry name" value="TonB-dependent receptor, beta-barrel domain"/>
    <property type="match status" value="1"/>
</dbReference>
<dbReference type="Pfam" id="PF07715">
    <property type="entry name" value="Plug"/>
    <property type="match status" value="1"/>
</dbReference>
<dbReference type="GO" id="GO:0044718">
    <property type="term" value="P:siderophore transmembrane transport"/>
    <property type="evidence" value="ECO:0007669"/>
    <property type="project" value="TreeGrafter"/>
</dbReference>
<evidence type="ECO:0000313" key="16">
    <source>
        <dbReference type="Proteomes" id="UP000184391"/>
    </source>
</evidence>
<keyword evidence="5 12" id="KW-0732">Signal</keyword>
<sequence>MKKACHKMFRAQAKALLPLLGLGLSTPLWAENFAAFSDPDSAAEDNEEGQTGTAAAGTTRSTFAPDDFARFAPRSALDMARQVPGFSIRAGDGARGLGQADTNVLINGRRISGKSNGPVEALQRIPVEDVVRLELVDGASLDIGGLSGQVLNVVTSSSGRIAGQFRLAPQFRSKGTPGQFLDGSVAIAGGGAKTDWTLALENDSNRRGDQGIERVFDGAGALIDIRDEKANFNSDRVGLSGSFTRIADNGNVLNLTGQVQGFIFRETELSQQAGPGFAVDRVRTFRNREDEFNFELGADYQFAVGPGQLKLIGYHRYEDSPFVSLVLTEFADDSAPQGSAFTRDADEGETILRSEYNIAAAGGNLVAAVEGVRNFLDIASALEVRDGAGVLRPVVLPGASARVDEDRADAGLTYSRPLLPSLQLQLSAGGEYSRISQSGPLGQTRSFWRPKGFAALDWKASPALNLAGRVERVVGQLNFFDFIATVDLNQEREDVTNADLVPPQSWNYEIEASLRLGALGNVNLLGFYEDITDIVDQIPIAGGGQAPGNLPSAQRYGITGDFTLLSDPIGWKGTRLDLSFALRDSDVIDPLIGNRRRLSSTVITEFRTDIRHDFGGTAWAMGGNATWQDNAPSVRLDEISLRTETFGFASMFVENKDVAGMTMRASAANLLDRRNLFERTIFTDRAAGEIAFTERRSRDFGMIFTLAVEGSF</sequence>
<feature type="signal peptide" evidence="12">
    <location>
        <begin position="1"/>
        <end position="30"/>
    </location>
</feature>
<evidence type="ECO:0000256" key="2">
    <source>
        <dbReference type="ARBA" id="ARBA00022448"/>
    </source>
</evidence>
<evidence type="ECO:0000313" key="15">
    <source>
        <dbReference type="EMBL" id="SHN57927.1"/>
    </source>
</evidence>
<dbReference type="InterPro" id="IPR036942">
    <property type="entry name" value="Beta-barrel_TonB_sf"/>
</dbReference>
<evidence type="ECO:0000256" key="1">
    <source>
        <dbReference type="ARBA" id="ARBA00004571"/>
    </source>
</evidence>
<dbReference type="AlphaFoldDB" id="A0A1M7SHJ0"/>
<dbReference type="Pfam" id="PF00593">
    <property type="entry name" value="TonB_dep_Rec_b-barrel"/>
    <property type="match status" value="1"/>
</dbReference>
<keyword evidence="4" id="KW-0812">Transmembrane</keyword>
<comment type="subcellular location">
    <subcellularLocation>
        <location evidence="1">Cell outer membrane</location>
        <topology evidence="1">Multi-pass membrane protein</topology>
    </subcellularLocation>
</comment>
<evidence type="ECO:0000256" key="5">
    <source>
        <dbReference type="ARBA" id="ARBA00022729"/>
    </source>
</evidence>
<dbReference type="STRING" id="198312.SAMN02745193_01701"/>
<dbReference type="InterPro" id="IPR039426">
    <property type="entry name" value="TonB-dep_rcpt-like"/>
</dbReference>
<accession>A0A1M7SHJ0</accession>
<comment type="similarity">
    <text evidence="10">Belongs to the TonB-dependent receptor family.</text>
</comment>
<feature type="region of interest" description="Disordered" evidence="11">
    <location>
        <begin position="39"/>
        <end position="59"/>
    </location>
</feature>
<keyword evidence="2" id="KW-0813">Transport</keyword>
<dbReference type="Proteomes" id="UP000184391">
    <property type="component" value="Unassembled WGS sequence"/>
</dbReference>
<keyword evidence="7 10" id="KW-0472">Membrane</keyword>
<dbReference type="GO" id="GO:0009279">
    <property type="term" value="C:cell outer membrane"/>
    <property type="evidence" value="ECO:0007669"/>
    <property type="project" value="UniProtKB-SubCell"/>
</dbReference>
<feature type="domain" description="TonB-dependent receptor-like beta-barrel" evidence="13">
    <location>
        <begin position="253"/>
        <end position="646"/>
    </location>
</feature>
<dbReference type="GO" id="GO:0015344">
    <property type="term" value="F:siderophore uptake transmembrane transporter activity"/>
    <property type="evidence" value="ECO:0007669"/>
    <property type="project" value="TreeGrafter"/>
</dbReference>